<evidence type="ECO:0000313" key="15">
    <source>
        <dbReference type="EMBL" id="CAB4892646.1"/>
    </source>
</evidence>
<dbReference type="PANTHER" id="PTHR43221:SF1">
    <property type="entry name" value="PROTEASE HTPX"/>
    <property type="match status" value="1"/>
</dbReference>
<evidence type="ECO:0000256" key="8">
    <source>
        <dbReference type="ARBA" id="ARBA00022833"/>
    </source>
</evidence>
<keyword evidence="5 12" id="KW-0812">Transmembrane</keyword>
<evidence type="ECO:0000256" key="7">
    <source>
        <dbReference type="ARBA" id="ARBA00022801"/>
    </source>
</evidence>
<keyword evidence="4" id="KW-0645">Protease</keyword>
<keyword evidence="7" id="KW-0378">Hydrolase</keyword>
<dbReference type="GO" id="GO:0004222">
    <property type="term" value="F:metalloendopeptidase activity"/>
    <property type="evidence" value="ECO:0007669"/>
    <property type="project" value="InterPro"/>
</dbReference>
<protein>
    <submittedName>
        <fullName evidence="14">Unannotated protein</fullName>
    </submittedName>
</protein>
<dbReference type="AlphaFoldDB" id="A0A6J6RWA1"/>
<organism evidence="14">
    <name type="scientific">freshwater metagenome</name>
    <dbReference type="NCBI Taxonomy" id="449393"/>
    <lineage>
        <taxon>unclassified sequences</taxon>
        <taxon>metagenomes</taxon>
        <taxon>ecological metagenomes</taxon>
    </lineage>
</organism>
<evidence type="ECO:0000313" key="14">
    <source>
        <dbReference type="EMBL" id="CAB4727020.1"/>
    </source>
</evidence>
<keyword evidence="9 12" id="KW-1133">Transmembrane helix</keyword>
<comment type="subcellular location">
    <subcellularLocation>
        <location evidence="2">Cell membrane</location>
        <topology evidence="2">Multi-pass membrane protein</topology>
    </subcellularLocation>
</comment>
<dbReference type="EMBL" id="CAFBMG010000018">
    <property type="protein sequence ID" value="CAB4892646.1"/>
    <property type="molecule type" value="Genomic_DNA"/>
</dbReference>
<accession>A0A6J6RWA1</accession>
<dbReference type="InterPro" id="IPR050083">
    <property type="entry name" value="HtpX_protease"/>
</dbReference>
<keyword evidence="8" id="KW-0862">Zinc</keyword>
<feature type="transmembrane region" description="Helical" evidence="12">
    <location>
        <begin position="18"/>
        <end position="36"/>
    </location>
</feature>
<evidence type="ECO:0000256" key="4">
    <source>
        <dbReference type="ARBA" id="ARBA00022670"/>
    </source>
</evidence>
<dbReference type="Gene3D" id="3.30.2010.10">
    <property type="entry name" value="Metalloproteases ('zincins'), catalytic domain"/>
    <property type="match status" value="1"/>
</dbReference>
<evidence type="ECO:0000256" key="5">
    <source>
        <dbReference type="ARBA" id="ARBA00022692"/>
    </source>
</evidence>
<evidence type="ECO:0000259" key="13">
    <source>
        <dbReference type="Pfam" id="PF01435"/>
    </source>
</evidence>
<feature type="domain" description="Peptidase M48" evidence="13">
    <location>
        <begin position="82"/>
        <end position="164"/>
    </location>
</feature>
<evidence type="ECO:0000256" key="6">
    <source>
        <dbReference type="ARBA" id="ARBA00022723"/>
    </source>
</evidence>
<name>A0A6J6RWA1_9ZZZZ</name>
<evidence type="ECO:0000256" key="1">
    <source>
        <dbReference type="ARBA" id="ARBA00001947"/>
    </source>
</evidence>
<dbReference type="GO" id="GO:0006508">
    <property type="term" value="P:proteolysis"/>
    <property type="evidence" value="ECO:0007669"/>
    <property type="project" value="UniProtKB-KW"/>
</dbReference>
<keyword evidence="10" id="KW-0482">Metalloprotease</keyword>
<evidence type="ECO:0000256" key="9">
    <source>
        <dbReference type="ARBA" id="ARBA00022989"/>
    </source>
</evidence>
<dbReference type="PANTHER" id="PTHR43221">
    <property type="entry name" value="PROTEASE HTPX"/>
    <property type="match status" value="1"/>
</dbReference>
<dbReference type="GO" id="GO:0005886">
    <property type="term" value="C:plasma membrane"/>
    <property type="evidence" value="ECO:0007669"/>
    <property type="project" value="UniProtKB-SubCell"/>
</dbReference>
<reference evidence="14" key="1">
    <citation type="submission" date="2020-05" db="EMBL/GenBank/DDBJ databases">
        <authorList>
            <person name="Chiriac C."/>
            <person name="Salcher M."/>
            <person name="Ghai R."/>
            <person name="Kavagutti S V."/>
        </authorList>
    </citation>
    <scope>NUCLEOTIDE SEQUENCE</scope>
</reference>
<evidence type="ECO:0000256" key="2">
    <source>
        <dbReference type="ARBA" id="ARBA00004651"/>
    </source>
</evidence>
<dbReference type="EMBL" id="CAEZYU010000002">
    <property type="protein sequence ID" value="CAB4727020.1"/>
    <property type="molecule type" value="Genomic_DNA"/>
</dbReference>
<sequence length="258" mass="27201">MQAQQSLDQSASKLEHNTLFLGVLVAVLLGGLLMLLQPVLGAIVALVLSVLWILLLRAKMAASMNELLTGLELEPLVDGSHPQLENLLEGLCATSGVTNPSVYLLKSSSMNAFVTANKSGCSLILTTALATGLGRLELEGVLANLLGRVRDGSARYATMVISMFGVSGLGARKLAAGLGEQRSVRSDMAAIDLTRYPPGLIAAFLHMQQVGTTVEGAPANTLPLWLAPATETAPEENSPLVETSMQPLTYRIAVLQEL</sequence>
<evidence type="ECO:0000256" key="10">
    <source>
        <dbReference type="ARBA" id="ARBA00023049"/>
    </source>
</evidence>
<evidence type="ECO:0000256" key="11">
    <source>
        <dbReference type="ARBA" id="ARBA00023136"/>
    </source>
</evidence>
<evidence type="ECO:0000256" key="12">
    <source>
        <dbReference type="SAM" id="Phobius"/>
    </source>
</evidence>
<keyword evidence="11 12" id="KW-0472">Membrane</keyword>
<dbReference type="GO" id="GO:0046872">
    <property type="term" value="F:metal ion binding"/>
    <property type="evidence" value="ECO:0007669"/>
    <property type="project" value="UniProtKB-KW"/>
</dbReference>
<proteinExistence type="predicted"/>
<dbReference type="InterPro" id="IPR001915">
    <property type="entry name" value="Peptidase_M48"/>
</dbReference>
<comment type="cofactor">
    <cofactor evidence="1">
        <name>Zn(2+)</name>
        <dbReference type="ChEBI" id="CHEBI:29105"/>
    </cofactor>
</comment>
<keyword evidence="6" id="KW-0479">Metal-binding</keyword>
<dbReference type="Pfam" id="PF01435">
    <property type="entry name" value="Peptidase_M48"/>
    <property type="match status" value="1"/>
</dbReference>
<evidence type="ECO:0000256" key="3">
    <source>
        <dbReference type="ARBA" id="ARBA00022475"/>
    </source>
</evidence>
<keyword evidence="3" id="KW-1003">Cell membrane</keyword>
<gene>
    <name evidence="14" type="ORF">UFOPK2766_00058</name>
    <name evidence="15" type="ORF">UFOPK3519_00385</name>
</gene>